<evidence type="ECO:0000313" key="3">
    <source>
        <dbReference type="Proteomes" id="UP001597187"/>
    </source>
</evidence>
<sequence>MSLDEPLGDTYVAAIQHGLVDIPENATLVGVVRHPTGWFHAAVDENYQALGLSADLLETFKQRHEDLKLHGMCDEGAHNAAWDELDVSGRYRSQLTNNPTAQQAVEDLLDRLRTGEHLVLVCFENTDKKRCHRTLLKSHIKAQLGDD</sequence>
<evidence type="ECO:0000313" key="2">
    <source>
        <dbReference type="EMBL" id="MFD1514542.1"/>
    </source>
</evidence>
<dbReference type="EMBL" id="JBHUDC010000007">
    <property type="protein sequence ID" value="MFD1514542.1"/>
    <property type="molecule type" value="Genomic_DNA"/>
</dbReference>
<gene>
    <name evidence="2" type="ORF">ACFSBT_14770</name>
</gene>
<accession>A0ABD6AY65</accession>
<name>A0ABD6AY65_9EURY</name>
<dbReference type="InterPro" id="IPR054495">
    <property type="entry name" value="DUF488-N3a"/>
</dbReference>
<organism evidence="2 3">
    <name type="scientific">Halomarina rubra</name>
    <dbReference type="NCBI Taxonomy" id="2071873"/>
    <lineage>
        <taxon>Archaea</taxon>
        <taxon>Methanobacteriati</taxon>
        <taxon>Methanobacteriota</taxon>
        <taxon>Stenosarchaea group</taxon>
        <taxon>Halobacteria</taxon>
        <taxon>Halobacteriales</taxon>
        <taxon>Natronomonadaceae</taxon>
        <taxon>Halomarina</taxon>
    </lineage>
</organism>
<reference evidence="2 3" key="1">
    <citation type="journal article" date="2019" name="Int. J. Syst. Evol. Microbiol.">
        <title>The Global Catalogue of Microorganisms (GCM) 10K type strain sequencing project: providing services to taxonomists for standard genome sequencing and annotation.</title>
        <authorList>
            <consortium name="The Broad Institute Genomics Platform"/>
            <consortium name="The Broad Institute Genome Sequencing Center for Infectious Disease"/>
            <person name="Wu L."/>
            <person name="Ma J."/>
        </authorList>
    </citation>
    <scope>NUCLEOTIDE SEQUENCE [LARGE SCALE GENOMIC DNA]</scope>
    <source>
        <strain evidence="2 3">CGMCC 1.12563</strain>
    </source>
</reference>
<dbReference type="Proteomes" id="UP001597187">
    <property type="component" value="Unassembled WGS sequence"/>
</dbReference>
<proteinExistence type="predicted"/>
<feature type="domain" description="DUF488" evidence="1">
    <location>
        <begin position="78"/>
        <end position="142"/>
    </location>
</feature>
<comment type="caution">
    <text evidence="2">The sequence shown here is derived from an EMBL/GenBank/DDBJ whole genome shotgun (WGS) entry which is preliminary data.</text>
</comment>
<protein>
    <submittedName>
        <fullName evidence="2">DUF488 family protein</fullName>
    </submittedName>
</protein>
<dbReference type="Pfam" id="PF22751">
    <property type="entry name" value="DUF488-N3a"/>
    <property type="match status" value="1"/>
</dbReference>
<keyword evidence="3" id="KW-1185">Reference proteome</keyword>
<evidence type="ECO:0000259" key="1">
    <source>
        <dbReference type="Pfam" id="PF22751"/>
    </source>
</evidence>
<dbReference type="AlphaFoldDB" id="A0ABD6AY65"/>
<dbReference type="RefSeq" id="WP_250874470.1">
    <property type="nucleotide sequence ID" value="NZ_JALXFV010000007.1"/>
</dbReference>